<sequence>MAIERLIEPREQDLGGFTVRRLLPHRTRRQVGPFVFLDHLGPVDFAPGAGISVRPHPHIGLATVTYLFEGEILHRDSLGYVQPIRPGELNWMTAGRGIVHSERSAPEVRAAGGRLHGIQAWVALPQADEEMEPAFDHHPASALPCFTLGGAALTLIAGSAYGERAPAAVRAPTFYLDARLAAGAALPLPEEHAERAVYVAEGDIELDGEPLHTGQLAVLAAGGAPLLRSAAPARVMLLGGAPLDGPPRTIWWNFVSSRRERIEQAKRDWAEGRFATVPGETEFIPLPEA</sequence>
<comment type="caution">
    <text evidence="6">The sequence shown here is derived from an EMBL/GenBank/DDBJ whole genome shotgun (WGS) entry which is preliminary data.</text>
</comment>
<feature type="binding site" evidence="2">
    <location>
        <position position="102"/>
    </location>
    <ligand>
        <name>Fe cation</name>
        <dbReference type="ChEBI" id="CHEBI:24875"/>
    </ligand>
</feature>
<dbReference type="Proteomes" id="UP000295765">
    <property type="component" value="Unassembled WGS sequence"/>
</dbReference>
<dbReference type="EMBL" id="SLWY01000004">
    <property type="protein sequence ID" value="TCO82656.1"/>
    <property type="molecule type" value="Genomic_DNA"/>
</dbReference>
<dbReference type="InterPro" id="IPR011051">
    <property type="entry name" value="RmlC_Cupin_sf"/>
</dbReference>
<dbReference type="PANTHER" id="PTHR13903:SF8">
    <property type="entry name" value="PIRIN"/>
    <property type="match status" value="1"/>
</dbReference>
<dbReference type="OrthoDB" id="9780903at2"/>
<evidence type="ECO:0000259" key="4">
    <source>
        <dbReference type="Pfam" id="PF02678"/>
    </source>
</evidence>
<feature type="binding site" evidence="2">
    <location>
        <position position="56"/>
    </location>
    <ligand>
        <name>Fe cation</name>
        <dbReference type="ChEBI" id="CHEBI:24875"/>
    </ligand>
</feature>
<dbReference type="AlphaFoldDB" id="A0A4R2L7N6"/>
<dbReference type="Gene3D" id="2.60.120.10">
    <property type="entry name" value="Jelly Rolls"/>
    <property type="match status" value="2"/>
</dbReference>
<protein>
    <recommendedName>
        <fullName evidence="8">Pirin</fullName>
    </recommendedName>
</protein>
<evidence type="ECO:0008006" key="8">
    <source>
        <dbReference type="Google" id="ProtNLM"/>
    </source>
</evidence>
<comment type="cofactor">
    <cofactor evidence="2">
        <name>Fe cation</name>
        <dbReference type="ChEBI" id="CHEBI:24875"/>
    </cofactor>
    <text evidence="2">Binds 1 Fe cation per subunit.</text>
</comment>
<feature type="domain" description="Pirin N-terminal" evidence="4">
    <location>
        <begin position="17"/>
        <end position="122"/>
    </location>
</feature>
<dbReference type="InterPro" id="IPR014710">
    <property type="entry name" value="RmlC-like_jellyroll"/>
</dbReference>
<evidence type="ECO:0000259" key="5">
    <source>
        <dbReference type="Pfam" id="PF05726"/>
    </source>
</evidence>
<dbReference type="PANTHER" id="PTHR13903">
    <property type="entry name" value="PIRIN-RELATED"/>
    <property type="match status" value="1"/>
</dbReference>
<dbReference type="SUPFAM" id="SSF51182">
    <property type="entry name" value="RmlC-like cupins"/>
    <property type="match status" value="1"/>
</dbReference>
<comment type="similarity">
    <text evidence="1 3">Belongs to the pirin family.</text>
</comment>
<reference evidence="6 7" key="1">
    <citation type="submission" date="2019-03" db="EMBL/GenBank/DDBJ databases">
        <title>Genomic Encyclopedia of Type Strains, Phase IV (KMG-IV): sequencing the most valuable type-strain genomes for metagenomic binning, comparative biology and taxonomic classification.</title>
        <authorList>
            <person name="Goeker M."/>
        </authorList>
    </citation>
    <scope>NUCLEOTIDE SEQUENCE [LARGE SCALE GENOMIC DNA]</scope>
    <source>
        <strain evidence="6 7">DSM 25287</strain>
    </source>
</reference>
<feature type="binding site" evidence="2">
    <location>
        <position position="100"/>
    </location>
    <ligand>
        <name>Fe cation</name>
        <dbReference type="ChEBI" id="CHEBI:24875"/>
    </ligand>
</feature>
<keyword evidence="7" id="KW-1185">Reference proteome</keyword>
<dbReference type="CDD" id="cd02909">
    <property type="entry name" value="cupin_pirin_N"/>
    <property type="match status" value="1"/>
</dbReference>
<organism evidence="6 7">
    <name type="scientific">Plasticicumulans lactativorans</name>
    <dbReference type="NCBI Taxonomy" id="1133106"/>
    <lineage>
        <taxon>Bacteria</taxon>
        <taxon>Pseudomonadati</taxon>
        <taxon>Pseudomonadota</taxon>
        <taxon>Gammaproteobacteria</taxon>
        <taxon>Candidatus Competibacteraceae</taxon>
        <taxon>Plasticicumulans</taxon>
    </lineage>
</organism>
<evidence type="ECO:0000256" key="2">
    <source>
        <dbReference type="PIRSR" id="PIRSR006232-1"/>
    </source>
</evidence>
<dbReference type="InterPro" id="IPR008778">
    <property type="entry name" value="Pirin_C_dom"/>
</dbReference>
<feature type="domain" description="Pirin C-terminal" evidence="5">
    <location>
        <begin position="175"/>
        <end position="274"/>
    </location>
</feature>
<dbReference type="PIRSF" id="PIRSF006232">
    <property type="entry name" value="Pirin"/>
    <property type="match status" value="1"/>
</dbReference>
<evidence type="ECO:0000256" key="1">
    <source>
        <dbReference type="ARBA" id="ARBA00008416"/>
    </source>
</evidence>
<gene>
    <name evidence="6" type="ORF">EV699_10448</name>
</gene>
<dbReference type="Pfam" id="PF05726">
    <property type="entry name" value="Pirin_C"/>
    <property type="match status" value="1"/>
</dbReference>
<proteinExistence type="inferred from homology"/>
<dbReference type="GO" id="GO:0046872">
    <property type="term" value="F:metal ion binding"/>
    <property type="evidence" value="ECO:0007669"/>
    <property type="project" value="UniProtKB-KW"/>
</dbReference>
<dbReference type="Pfam" id="PF02678">
    <property type="entry name" value="Pirin"/>
    <property type="match status" value="1"/>
</dbReference>
<keyword evidence="2" id="KW-0408">Iron</keyword>
<dbReference type="InterPro" id="IPR003829">
    <property type="entry name" value="Pirin_N_dom"/>
</dbReference>
<evidence type="ECO:0000256" key="3">
    <source>
        <dbReference type="RuleBase" id="RU003457"/>
    </source>
</evidence>
<keyword evidence="2" id="KW-0479">Metal-binding</keyword>
<evidence type="ECO:0000313" key="7">
    <source>
        <dbReference type="Proteomes" id="UP000295765"/>
    </source>
</evidence>
<evidence type="ECO:0000313" key="6">
    <source>
        <dbReference type="EMBL" id="TCO82656.1"/>
    </source>
</evidence>
<name>A0A4R2L7N6_9GAMM</name>
<dbReference type="RefSeq" id="WP_132539118.1">
    <property type="nucleotide sequence ID" value="NZ_SLWY01000004.1"/>
</dbReference>
<dbReference type="CDD" id="cd02247">
    <property type="entry name" value="cupin_pirin_C"/>
    <property type="match status" value="1"/>
</dbReference>
<feature type="binding site" evidence="2">
    <location>
        <position position="58"/>
    </location>
    <ligand>
        <name>Fe cation</name>
        <dbReference type="ChEBI" id="CHEBI:24875"/>
    </ligand>
</feature>
<dbReference type="InterPro" id="IPR012093">
    <property type="entry name" value="Pirin"/>
</dbReference>
<accession>A0A4R2L7N6</accession>